<dbReference type="PRINTS" id="PR00502">
    <property type="entry name" value="NUDIXFAMILY"/>
</dbReference>
<dbReference type="SUPFAM" id="SSF55811">
    <property type="entry name" value="Nudix"/>
    <property type="match status" value="1"/>
</dbReference>
<dbReference type="FunFam" id="3.90.79.10:FF:000060">
    <property type="entry name" value="Nudix hydrolase 1"/>
    <property type="match status" value="1"/>
</dbReference>
<dbReference type="CDD" id="cd04678">
    <property type="entry name" value="NUDIX_MTH2_Nudt15"/>
    <property type="match status" value="1"/>
</dbReference>
<accession>A0A835IVS7</accession>
<dbReference type="EMBL" id="JADFTS010000001">
    <property type="protein sequence ID" value="KAF9626060.1"/>
    <property type="molecule type" value="Genomic_DNA"/>
</dbReference>
<organism evidence="3 4">
    <name type="scientific">Coptis chinensis</name>
    <dbReference type="NCBI Taxonomy" id="261450"/>
    <lineage>
        <taxon>Eukaryota</taxon>
        <taxon>Viridiplantae</taxon>
        <taxon>Streptophyta</taxon>
        <taxon>Embryophyta</taxon>
        <taxon>Tracheophyta</taxon>
        <taxon>Spermatophyta</taxon>
        <taxon>Magnoliopsida</taxon>
        <taxon>Ranunculales</taxon>
        <taxon>Ranunculaceae</taxon>
        <taxon>Coptidoideae</taxon>
        <taxon>Coptis</taxon>
    </lineage>
</organism>
<dbReference type="InterPro" id="IPR020476">
    <property type="entry name" value="Nudix_hydrolase"/>
</dbReference>
<dbReference type="AlphaFoldDB" id="A0A835IVS7"/>
<dbReference type="InterPro" id="IPR015797">
    <property type="entry name" value="NUDIX_hydrolase-like_dom_sf"/>
</dbReference>
<dbReference type="PROSITE" id="PS51462">
    <property type="entry name" value="NUDIX"/>
    <property type="match status" value="1"/>
</dbReference>
<feature type="domain" description="Nudix hydrolase" evidence="2">
    <location>
        <begin position="92"/>
        <end position="233"/>
    </location>
</feature>
<dbReference type="OrthoDB" id="447842at2759"/>
<proteinExistence type="predicted"/>
<dbReference type="PANTHER" id="PTHR16099">
    <property type="entry name" value="8-OXO-DGTP DIPHOSPHATES NUDT15"/>
    <property type="match status" value="1"/>
</dbReference>
<evidence type="ECO:0000259" key="2">
    <source>
        <dbReference type="PROSITE" id="PS51462"/>
    </source>
</evidence>
<evidence type="ECO:0000313" key="4">
    <source>
        <dbReference type="Proteomes" id="UP000631114"/>
    </source>
</evidence>
<dbReference type="PANTHER" id="PTHR16099:SF5">
    <property type="entry name" value="NUCLEOTIDE TRIPHOSPHATE DIPHOSPHATASE NUDT15"/>
    <property type="match status" value="1"/>
</dbReference>
<dbReference type="Gene3D" id="3.90.79.10">
    <property type="entry name" value="Nucleoside Triphosphate Pyrophosphohydrolase"/>
    <property type="match status" value="1"/>
</dbReference>
<reference evidence="3 4" key="1">
    <citation type="submission" date="2020-10" db="EMBL/GenBank/DDBJ databases">
        <title>The Coptis chinensis genome and diversification of protoberbering-type alkaloids.</title>
        <authorList>
            <person name="Wang B."/>
            <person name="Shu S."/>
            <person name="Song C."/>
            <person name="Liu Y."/>
        </authorList>
    </citation>
    <scope>NUCLEOTIDE SEQUENCE [LARGE SCALE GENOMIC DNA]</scope>
    <source>
        <strain evidence="3">HL-2020</strain>
        <tissue evidence="3">Leaf</tissue>
    </source>
</reference>
<keyword evidence="4" id="KW-1185">Reference proteome</keyword>
<dbReference type="GO" id="GO:0035539">
    <property type="term" value="F:8-oxo-7,8-dihydrodeoxyguanosine triphosphate pyrophosphatase activity"/>
    <property type="evidence" value="ECO:0007669"/>
    <property type="project" value="TreeGrafter"/>
</dbReference>
<dbReference type="Pfam" id="PF00293">
    <property type="entry name" value="NUDIX"/>
    <property type="match status" value="1"/>
</dbReference>
<evidence type="ECO:0000313" key="3">
    <source>
        <dbReference type="EMBL" id="KAF9626060.1"/>
    </source>
</evidence>
<evidence type="ECO:0000256" key="1">
    <source>
        <dbReference type="ARBA" id="ARBA00022801"/>
    </source>
</evidence>
<gene>
    <name evidence="3" type="ORF">IFM89_030728</name>
</gene>
<dbReference type="GO" id="GO:0005829">
    <property type="term" value="C:cytosol"/>
    <property type="evidence" value="ECO:0007669"/>
    <property type="project" value="TreeGrafter"/>
</dbReference>
<name>A0A835IVS7_9MAGN</name>
<keyword evidence="1" id="KW-0378">Hydrolase</keyword>
<sequence length="233" mass="25604">MEIVGASATSLSTPSSSILFFRSHSPYPSSPLRSKQVCTTKEVAPGAAASLHVYAFYLVLSSAVTLRWTEKKEESVKSFDVRCSITNDSSGVAMPGVGVVVLVMKGKKILLGKRHTSTSNATFGLPGGRLEFGESFEECGVREVKEESGLDIEKTEFVMVTNNLFLEDPNPTHYIAIILRAVLIDPSQEPENLESHMCDGWGWYDWNNLPNPLFKPLQTMLQSGVSPFPDDEK</sequence>
<dbReference type="InterPro" id="IPR000086">
    <property type="entry name" value="NUDIX_hydrolase_dom"/>
</dbReference>
<dbReference type="GO" id="GO:0006203">
    <property type="term" value="P:dGTP catabolic process"/>
    <property type="evidence" value="ECO:0007669"/>
    <property type="project" value="TreeGrafter"/>
</dbReference>
<comment type="caution">
    <text evidence="3">The sequence shown here is derived from an EMBL/GenBank/DDBJ whole genome shotgun (WGS) entry which is preliminary data.</text>
</comment>
<protein>
    <recommendedName>
        <fullName evidence="2">Nudix hydrolase domain-containing protein</fullName>
    </recommendedName>
</protein>
<dbReference type="Proteomes" id="UP000631114">
    <property type="component" value="Unassembled WGS sequence"/>
</dbReference>